<keyword evidence="1" id="KW-0233">DNA recombination</keyword>
<evidence type="ECO:0000256" key="1">
    <source>
        <dbReference type="ARBA" id="ARBA00023172"/>
    </source>
</evidence>
<dbReference type="Gene3D" id="3.40.50.300">
    <property type="entry name" value="P-loop containing nucleotide triphosphate hydrolases"/>
    <property type="match status" value="1"/>
</dbReference>
<evidence type="ECO:0000259" key="4">
    <source>
        <dbReference type="Pfam" id="PF13476"/>
    </source>
</evidence>
<feature type="coiled-coil region" evidence="2">
    <location>
        <begin position="211"/>
        <end position="238"/>
    </location>
</feature>
<protein>
    <submittedName>
        <fullName evidence="5">Tyrosine-type recombinase/integrase</fullName>
    </submittedName>
</protein>
<dbReference type="SUPFAM" id="SSF52540">
    <property type="entry name" value="P-loop containing nucleoside triphosphate hydrolases"/>
    <property type="match status" value="1"/>
</dbReference>
<dbReference type="InterPro" id="IPR027417">
    <property type="entry name" value="P-loop_NTPase"/>
</dbReference>
<organism evidence="5 6">
    <name type="scientific">Pseudaquabacterium rugosum</name>
    <dbReference type="NCBI Taxonomy" id="2984194"/>
    <lineage>
        <taxon>Bacteria</taxon>
        <taxon>Pseudomonadati</taxon>
        <taxon>Pseudomonadota</taxon>
        <taxon>Betaproteobacteria</taxon>
        <taxon>Burkholderiales</taxon>
        <taxon>Sphaerotilaceae</taxon>
        <taxon>Pseudaquabacterium</taxon>
    </lineage>
</organism>
<sequence length="682" mass="72207">MQINKLTVRGFLGARDIELAMPERVQLIAGRNGAGKSSIRDAIALALTADLGRVGLKKEAAQLVHAGADHALCEVVDGDGVAWHVTITAGGKIADGQKGREPDPVLPYVLGGQRLAGMSSTDRRAFLFGLAGIRADSATVRASLIASGCDAARVDRVLPLLRSGFPAAAEEAKTQATAAKGAWRELTGENFGGEKAKTWKAPSPAVDRAEIDAAAQRVADMRARLGELQQQLGAAAAQNDGRQQLAASIARLEEAAGLLARRAAKLSGDRELLASQRAELARLEDAAGIAPRAGLVHDLARSLNALYVLGGVDHDSVVGREASRTLQAYVAEHGAVNAGASGDAEASAAVPAKRQAVEMMERAVAASQRDADASTSARDQLTARRAELAAYTTIDDAQLRADLADLQSQSLAAERVRDRLQAQAAAATSADQTTAKAAAAHAAVESWTAIADRLGPDGIPAEMLAQALGPIRERLAQSANPVTAIRTMTEVARARSLTDSEVRRIKVGALRGDDGRRNRSGLTTAAAIELAMLTAADVSVLLDLRIRRDPAQPDAPHVCADGLMLRRTKTTTSRPVLVEWTPRLRAVVKRLQGVKRGLHAYLFESVDRTPLTYEALAAAWQRAVRRSGVAPCMFRDLRAKAATDKAAAEGIEAAREMLDHTTQGQTADYIRRRSTVRTKATK</sequence>
<evidence type="ECO:0000259" key="3">
    <source>
        <dbReference type="Pfam" id="PF00589"/>
    </source>
</evidence>
<dbReference type="InterPro" id="IPR002104">
    <property type="entry name" value="Integrase_catalytic"/>
</dbReference>
<keyword evidence="6" id="KW-1185">Reference proteome</keyword>
<evidence type="ECO:0000313" key="5">
    <source>
        <dbReference type="EMBL" id="MEK8025030.1"/>
    </source>
</evidence>
<dbReference type="RefSeq" id="WP_341372813.1">
    <property type="nucleotide sequence ID" value="NZ_JBBUTF010000003.1"/>
</dbReference>
<dbReference type="InterPro" id="IPR013762">
    <property type="entry name" value="Integrase-like_cat_sf"/>
</dbReference>
<dbReference type="SUPFAM" id="SSF56349">
    <property type="entry name" value="DNA breaking-rejoining enzymes"/>
    <property type="match status" value="1"/>
</dbReference>
<gene>
    <name evidence="5" type="ORF">AACH11_03525</name>
</gene>
<dbReference type="Pfam" id="PF13476">
    <property type="entry name" value="AAA_23"/>
    <property type="match status" value="1"/>
</dbReference>
<feature type="domain" description="Rad50/SbcC-type AAA" evidence="4">
    <location>
        <begin position="5"/>
        <end position="57"/>
    </location>
</feature>
<reference evidence="5 6" key="1">
    <citation type="submission" date="2024-04" db="EMBL/GenBank/DDBJ databases">
        <title>Novel species of the genus Ideonella isolated from streams.</title>
        <authorList>
            <person name="Lu H."/>
        </authorList>
    </citation>
    <scope>NUCLEOTIDE SEQUENCE [LARGE SCALE GENOMIC DNA]</scope>
    <source>
        <strain evidence="5 6">BYS139W</strain>
    </source>
</reference>
<evidence type="ECO:0000256" key="2">
    <source>
        <dbReference type="SAM" id="Coils"/>
    </source>
</evidence>
<dbReference type="InterPro" id="IPR038729">
    <property type="entry name" value="Rad50/SbcC_AAA"/>
</dbReference>
<evidence type="ECO:0000313" key="6">
    <source>
        <dbReference type="Proteomes" id="UP001368500"/>
    </source>
</evidence>
<feature type="domain" description="Tyr recombinase" evidence="3">
    <location>
        <begin position="519"/>
        <end position="672"/>
    </location>
</feature>
<accession>A0ABU9B588</accession>
<keyword evidence="2" id="KW-0175">Coiled coil</keyword>
<dbReference type="InterPro" id="IPR011010">
    <property type="entry name" value="DNA_brk_join_enz"/>
</dbReference>
<dbReference type="EMBL" id="JBBUTF010000003">
    <property type="protein sequence ID" value="MEK8025030.1"/>
    <property type="molecule type" value="Genomic_DNA"/>
</dbReference>
<proteinExistence type="predicted"/>
<dbReference type="Pfam" id="PF00589">
    <property type="entry name" value="Phage_integrase"/>
    <property type="match status" value="1"/>
</dbReference>
<name>A0ABU9B588_9BURK</name>
<comment type="caution">
    <text evidence="5">The sequence shown here is derived from an EMBL/GenBank/DDBJ whole genome shotgun (WGS) entry which is preliminary data.</text>
</comment>
<dbReference type="Gene3D" id="1.10.443.10">
    <property type="entry name" value="Intergrase catalytic core"/>
    <property type="match status" value="1"/>
</dbReference>
<dbReference type="Proteomes" id="UP001368500">
    <property type="component" value="Unassembled WGS sequence"/>
</dbReference>